<dbReference type="GO" id="GO:0050684">
    <property type="term" value="P:regulation of mRNA processing"/>
    <property type="evidence" value="ECO:0007669"/>
    <property type="project" value="TreeGrafter"/>
</dbReference>
<feature type="domain" description="Protein kinase" evidence="9">
    <location>
        <begin position="1"/>
        <end position="341"/>
    </location>
</feature>
<dbReference type="InterPro" id="IPR011009">
    <property type="entry name" value="Kinase-like_dom_sf"/>
</dbReference>
<accession>A0A9P6JKL7</accession>
<gene>
    <name evidence="10" type="ORF">CPB83DRAFT_909985</name>
</gene>
<dbReference type="Pfam" id="PF00069">
    <property type="entry name" value="Pkinase"/>
    <property type="match status" value="1"/>
</dbReference>
<keyword evidence="5 10" id="KW-0418">Kinase</keyword>
<evidence type="ECO:0000256" key="1">
    <source>
        <dbReference type="ARBA" id="ARBA00012513"/>
    </source>
</evidence>
<keyword evidence="4" id="KW-0547">Nucleotide-binding</keyword>
<comment type="catalytic activity">
    <reaction evidence="7">
        <text>L-threonyl-[protein] + ATP = O-phospho-L-threonyl-[protein] + ADP + H(+)</text>
        <dbReference type="Rhea" id="RHEA:46608"/>
        <dbReference type="Rhea" id="RHEA-COMP:11060"/>
        <dbReference type="Rhea" id="RHEA-COMP:11605"/>
        <dbReference type="ChEBI" id="CHEBI:15378"/>
        <dbReference type="ChEBI" id="CHEBI:30013"/>
        <dbReference type="ChEBI" id="CHEBI:30616"/>
        <dbReference type="ChEBI" id="CHEBI:61977"/>
        <dbReference type="ChEBI" id="CHEBI:456216"/>
        <dbReference type="EC" id="2.7.11.1"/>
    </reaction>
</comment>
<evidence type="ECO:0000256" key="4">
    <source>
        <dbReference type="ARBA" id="ARBA00022741"/>
    </source>
</evidence>
<dbReference type="GO" id="GO:0005524">
    <property type="term" value="F:ATP binding"/>
    <property type="evidence" value="ECO:0007669"/>
    <property type="project" value="UniProtKB-KW"/>
</dbReference>
<dbReference type="Gene3D" id="3.30.200.20">
    <property type="entry name" value="Phosphorylase Kinase, domain 1"/>
    <property type="match status" value="1"/>
</dbReference>
<dbReference type="InterPro" id="IPR000719">
    <property type="entry name" value="Prot_kinase_dom"/>
</dbReference>
<evidence type="ECO:0000256" key="5">
    <source>
        <dbReference type="ARBA" id="ARBA00022777"/>
    </source>
</evidence>
<evidence type="ECO:0000259" key="9">
    <source>
        <dbReference type="PROSITE" id="PS50011"/>
    </source>
</evidence>
<dbReference type="EC" id="2.7.11.1" evidence="1"/>
<keyword evidence="2" id="KW-0723">Serine/threonine-protein kinase</keyword>
<dbReference type="SMART" id="SM00220">
    <property type="entry name" value="S_TKc"/>
    <property type="match status" value="1"/>
</dbReference>
<organism evidence="10 11">
    <name type="scientific">Crepidotus variabilis</name>
    <dbReference type="NCBI Taxonomy" id="179855"/>
    <lineage>
        <taxon>Eukaryota</taxon>
        <taxon>Fungi</taxon>
        <taxon>Dikarya</taxon>
        <taxon>Basidiomycota</taxon>
        <taxon>Agaricomycotina</taxon>
        <taxon>Agaricomycetes</taxon>
        <taxon>Agaricomycetidae</taxon>
        <taxon>Agaricales</taxon>
        <taxon>Agaricineae</taxon>
        <taxon>Crepidotaceae</taxon>
        <taxon>Crepidotus</taxon>
    </lineage>
</organism>
<keyword evidence="11" id="KW-1185">Reference proteome</keyword>
<sequence>MNSGIWMAFDHKANMSQLRSALTSYTTNLAERRLIWELEALQRVNEDQPFEELNTRHLPKLYDFFRHVGVGADGDHLCLVMALLGGDVQTLLRHTEGGRLPLSVVKKICIHTLRGLAHLHSCDIAHTDLKRDNIMLDLGSASQADVTSIIQADPPRRPPPEENWKCIVQAAVSQLLPLPSTLESLLERDYVVADLGSGEHYWQFVFAIEFKPVAQDLKAKTADYIMPEGMKASEVILQGESDERLISGLWVFLLTGRPLYVHETKPVFPELDANGCHLWQISSFSREKSRRTFEPVTLSAFAAVLRKYDVFSKDGLVEVAMIMQFNPRKRPSAADLLTVEW</sequence>
<dbReference type="GO" id="GO:0000245">
    <property type="term" value="P:spliceosomal complex assembly"/>
    <property type="evidence" value="ECO:0007669"/>
    <property type="project" value="TreeGrafter"/>
</dbReference>
<dbReference type="OrthoDB" id="5979581at2759"/>
<comment type="catalytic activity">
    <reaction evidence="8">
        <text>L-seryl-[protein] + ATP = O-phospho-L-seryl-[protein] + ADP + H(+)</text>
        <dbReference type="Rhea" id="RHEA:17989"/>
        <dbReference type="Rhea" id="RHEA-COMP:9863"/>
        <dbReference type="Rhea" id="RHEA-COMP:11604"/>
        <dbReference type="ChEBI" id="CHEBI:15378"/>
        <dbReference type="ChEBI" id="CHEBI:29999"/>
        <dbReference type="ChEBI" id="CHEBI:30616"/>
        <dbReference type="ChEBI" id="CHEBI:83421"/>
        <dbReference type="ChEBI" id="CHEBI:456216"/>
        <dbReference type="EC" id="2.7.11.1"/>
    </reaction>
</comment>
<evidence type="ECO:0000256" key="8">
    <source>
        <dbReference type="ARBA" id="ARBA00048679"/>
    </source>
</evidence>
<dbReference type="Gene3D" id="1.10.510.10">
    <property type="entry name" value="Transferase(Phosphotransferase) domain 1"/>
    <property type="match status" value="1"/>
</dbReference>
<dbReference type="AlphaFoldDB" id="A0A9P6JKL7"/>
<dbReference type="PANTHER" id="PTHR47634">
    <property type="entry name" value="PROTEIN KINASE DOMAIN-CONTAINING PROTEIN-RELATED"/>
    <property type="match status" value="1"/>
</dbReference>
<evidence type="ECO:0000256" key="2">
    <source>
        <dbReference type="ARBA" id="ARBA00022527"/>
    </source>
</evidence>
<reference evidence="10" key="1">
    <citation type="submission" date="2020-11" db="EMBL/GenBank/DDBJ databases">
        <authorList>
            <consortium name="DOE Joint Genome Institute"/>
            <person name="Ahrendt S."/>
            <person name="Riley R."/>
            <person name="Andreopoulos W."/>
            <person name="Labutti K."/>
            <person name="Pangilinan J."/>
            <person name="Ruiz-Duenas F.J."/>
            <person name="Barrasa J.M."/>
            <person name="Sanchez-Garcia M."/>
            <person name="Camarero S."/>
            <person name="Miyauchi S."/>
            <person name="Serrano A."/>
            <person name="Linde D."/>
            <person name="Babiker R."/>
            <person name="Drula E."/>
            <person name="Ayuso-Fernandez I."/>
            <person name="Pacheco R."/>
            <person name="Padilla G."/>
            <person name="Ferreira P."/>
            <person name="Barriuso J."/>
            <person name="Kellner H."/>
            <person name="Castanera R."/>
            <person name="Alfaro M."/>
            <person name="Ramirez L."/>
            <person name="Pisabarro A.G."/>
            <person name="Kuo A."/>
            <person name="Tritt A."/>
            <person name="Lipzen A."/>
            <person name="He G."/>
            <person name="Yan M."/>
            <person name="Ng V."/>
            <person name="Cullen D."/>
            <person name="Martin F."/>
            <person name="Rosso M.-N."/>
            <person name="Henrissat B."/>
            <person name="Hibbett D."/>
            <person name="Martinez A.T."/>
            <person name="Grigoriev I.V."/>
        </authorList>
    </citation>
    <scope>NUCLEOTIDE SEQUENCE</scope>
    <source>
        <strain evidence="10">CBS 506.95</strain>
    </source>
</reference>
<comment type="caution">
    <text evidence="10">The sequence shown here is derived from an EMBL/GenBank/DDBJ whole genome shotgun (WGS) entry which is preliminary data.</text>
</comment>
<name>A0A9P6JKL7_9AGAR</name>
<dbReference type="EMBL" id="MU157900">
    <property type="protein sequence ID" value="KAF9524326.1"/>
    <property type="molecule type" value="Genomic_DNA"/>
</dbReference>
<proteinExistence type="predicted"/>
<dbReference type="GO" id="GO:0004674">
    <property type="term" value="F:protein serine/threonine kinase activity"/>
    <property type="evidence" value="ECO:0007669"/>
    <property type="project" value="UniProtKB-KW"/>
</dbReference>
<evidence type="ECO:0000256" key="6">
    <source>
        <dbReference type="ARBA" id="ARBA00022840"/>
    </source>
</evidence>
<keyword evidence="3" id="KW-0808">Transferase</keyword>
<dbReference type="InterPro" id="IPR051334">
    <property type="entry name" value="SRPK"/>
</dbReference>
<dbReference type="SUPFAM" id="SSF56112">
    <property type="entry name" value="Protein kinase-like (PK-like)"/>
    <property type="match status" value="1"/>
</dbReference>
<evidence type="ECO:0000313" key="10">
    <source>
        <dbReference type="EMBL" id="KAF9524326.1"/>
    </source>
</evidence>
<evidence type="ECO:0000256" key="7">
    <source>
        <dbReference type="ARBA" id="ARBA00047899"/>
    </source>
</evidence>
<evidence type="ECO:0000313" key="11">
    <source>
        <dbReference type="Proteomes" id="UP000807306"/>
    </source>
</evidence>
<dbReference type="PROSITE" id="PS00108">
    <property type="entry name" value="PROTEIN_KINASE_ST"/>
    <property type="match status" value="1"/>
</dbReference>
<dbReference type="InterPro" id="IPR008271">
    <property type="entry name" value="Ser/Thr_kinase_AS"/>
</dbReference>
<dbReference type="PROSITE" id="PS50011">
    <property type="entry name" value="PROTEIN_KINASE_DOM"/>
    <property type="match status" value="1"/>
</dbReference>
<evidence type="ECO:0000256" key="3">
    <source>
        <dbReference type="ARBA" id="ARBA00022679"/>
    </source>
</evidence>
<dbReference type="PANTHER" id="PTHR47634:SF9">
    <property type="entry name" value="PROTEIN KINASE DOMAIN-CONTAINING PROTEIN-RELATED"/>
    <property type="match status" value="1"/>
</dbReference>
<protein>
    <recommendedName>
        <fullName evidence="1">non-specific serine/threonine protein kinase</fullName>
        <ecNumber evidence="1">2.7.11.1</ecNumber>
    </recommendedName>
</protein>
<dbReference type="Proteomes" id="UP000807306">
    <property type="component" value="Unassembled WGS sequence"/>
</dbReference>
<keyword evidence="6" id="KW-0067">ATP-binding</keyword>